<feature type="compositionally biased region" description="Low complexity" evidence="1">
    <location>
        <begin position="73"/>
        <end position="82"/>
    </location>
</feature>
<comment type="caution">
    <text evidence="2">The sequence shown here is derived from an EMBL/GenBank/DDBJ whole genome shotgun (WGS) entry which is preliminary data.</text>
</comment>
<feature type="compositionally biased region" description="Basic and acidic residues" evidence="1">
    <location>
        <begin position="51"/>
        <end position="63"/>
    </location>
</feature>
<dbReference type="Proteomes" id="UP000034154">
    <property type="component" value="Unassembled WGS sequence"/>
</dbReference>
<gene>
    <name evidence="2" type="ORF">UW63_C0038G0002</name>
</gene>
<sequence>MGLPWVSWYRALCENRFLVGTEFFLNQPVFFFGAIVWEGLNIGNPAAHVGLRREGQDQERDTTVEEDGERPVVEGVRPVGPGSSDDDREPRLWPSRIEVGSRR</sequence>
<dbReference type="EMBL" id="LCJB01000038">
    <property type="protein sequence ID" value="KKT70021.1"/>
    <property type="molecule type" value="Genomic_DNA"/>
</dbReference>
<evidence type="ECO:0000313" key="2">
    <source>
        <dbReference type="EMBL" id="KKT70021.1"/>
    </source>
</evidence>
<protein>
    <submittedName>
        <fullName evidence="2">Uncharacterized protein</fullName>
    </submittedName>
</protein>
<name>A0A0G1JEG3_9BACT</name>
<evidence type="ECO:0000313" key="3">
    <source>
        <dbReference type="Proteomes" id="UP000034154"/>
    </source>
</evidence>
<proteinExistence type="predicted"/>
<evidence type="ECO:0000256" key="1">
    <source>
        <dbReference type="SAM" id="MobiDB-lite"/>
    </source>
</evidence>
<dbReference type="AlphaFoldDB" id="A0A0G1JEG3"/>
<feature type="region of interest" description="Disordered" evidence="1">
    <location>
        <begin position="51"/>
        <end position="103"/>
    </location>
</feature>
<reference evidence="2 3" key="1">
    <citation type="journal article" date="2015" name="Nature">
        <title>rRNA introns, odd ribosomes, and small enigmatic genomes across a large radiation of phyla.</title>
        <authorList>
            <person name="Brown C.T."/>
            <person name="Hug L.A."/>
            <person name="Thomas B.C."/>
            <person name="Sharon I."/>
            <person name="Castelle C.J."/>
            <person name="Singh A."/>
            <person name="Wilkins M.J."/>
            <person name="Williams K.H."/>
            <person name="Banfield J.F."/>
        </authorList>
    </citation>
    <scope>NUCLEOTIDE SEQUENCE [LARGE SCALE GENOMIC DNA]</scope>
</reference>
<accession>A0A0G1JEG3</accession>
<organism evidence="2 3">
    <name type="scientific">Candidatus Uhrbacteria bacterium GW2011_GWF2_44_350</name>
    <dbReference type="NCBI Taxonomy" id="1619000"/>
    <lineage>
        <taxon>Bacteria</taxon>
        <taxon>Candidatus Uhriibacteriota</taxon>
    </lineage>
</organism>